<dbReference type="AlphaFoldDB" id="A0A6G1A7J0"/>
<dbReference type="Proteomes" id="UP000475037">
    <property type="component" value="Unassembled WGS sequence"/>
</dbReference>
<gene>
    <name evidence="2" type="primary">Prg3</name>
    <name evidence="2" type="ORF">FOF47_R10933</name>
</gene>
<dbReference type="InterPro" id="IPR016187">
    <property type="entry name" value="CTDL_fold"/>
</dbReference>
<name>A0A6G1A7J0_CROCR</name>
<dbReference type="SUPFAM" id="SSF56436">
    <property type="entry name" value="C-type lectin-like"/>
    <property type="match status" value="1"/>
</dbReference>
<dbReference type="EMBL" id="VOAJ01009564">
    <property type="protein sequence ID" value="KAF0871779.1"/>
    <property type="molecule type" value="Genomic_DNA"/>
</dbReference>
<keyword evidence="1" id="KW-0732">Signal</keyword>
<reference evidence="2 3" key="1">
    <citation type="submission" date="2019-11" db="EMBL/GenBank/DDBJ databases">
        <authorList>
            <person name="Yang C."/>
            <person name="Li F."/>
        </authorList>
    </citation>
    <scope>NUCLEOTIDE SEQUENCE [LARGE SCALE GENOMIC DNA]</scope>
    <source>
        <strain evidence="2">KB4526</strain>
        <tissue evidence="2">Muscle</tissue>
    </source>
</reference>
<feature type="chain" id="PRO_5026068788" evidence="1">
    <location>
        <begin position="18"/>
        <end position="180"/>
    </location>
</feature>
<dbReference type="Gene3D" id="3.10.100.10">
    <property type="entry name" value="Mannose-Binding Protein A, subunit A"/>
    <property type="match status" value="1"/>
</dbReference>
<evidence type="ECO:0000313" key="3">
    <source>
        <dbReference type="Proteomes" id="UP000475037"/>
    </source>
</evidence>
<dbReference type="InterPro" id="IPR016186">
    <property type="entry name" value="C-type_lectin-like/link_sf"/>
</dbReference>
<organism evidence="2 3">
    <name type="scientific">Crocuta crocuta</name>
    <name type="common">Spotted hyena</name>
    <dbReference type="NCBI Taxonomy" id="9678"/>
    <lineage>
        <taxon>Eukaryota</taxon>
        <taxon>Metazoa</taxon>
        <taxon>Chordata</taxon>
        <taxon>Craniata</taxon>
        <taxon>Vertebrata</taxon>
        <taxon>Euteleostomi</taxon>
        <taxon>Mammalia</taxon>
        <taxon>Eutheria</taxon>
        <taxon>Laurasiatheria</taxon>
        <taxon>Carnivora</taxon>
        <taxon>Feliformia</taxon>
        <taxon>Hyaenidae</taxon>
        <taxon>Crocuta</taxon>
    </lineage>
</organism>
<accession>A0A6G1A7J0</accession>
<proteinExistence type="predicted"/>
<evidence type="ECO:0000256" key="1">
    <source>
        <dbReference type="SAM" id="SignalP"/>
    </source>
</evidence>
<keyword evidence="3" id="KW-1185">Reference proteome</keyword>
<comment type="caution">
    <text evidence="2">The sequence shown here is derived from an EMBL/GenBank/DDBJ whole genome shotgun (WGS) entry which is preliminary data.</text>
</comment>
<feature type="non-terminal residue" evidence="2">
    <location>
        <position position="180"/>
    </location>
</feature>
<feature type="non-terminal residue" evidence="2">
    <location>
        <position position="1"/>
    </location>
</feature>
<protein>
    <submittedName>
        <fullName evidence="2">PRG3 protein</fullName>
    </submittedName>
</protein>
<feature type="signal peptide" evidence="1">
    <location>
        <begin position="1"/>
        <end position="17"/>
    </location>
</feature>
<dbReference type="PRINTS" id="PR00770">
    <property type="entry name" value="EMAJORBASICP"/>
</dbReference>
<dbReference type="GO" id="GO:0006955">
    <property type="term" value="P:immune response"/>
    <property type="evidence" value="ECO:0007669"/>
    <property type="project" value="InterPro"/>
</dbReference>
<sequence length="180" mass="19734">MKGPLLLLLLLLGTVAAFHLENYAHSLDSQETQVDLSQSLESSGEQGGDLALTDDMIQSEGEKAKPSGSQVISEHEEAMDSNLVTPDKDFRCPKEEDIIPIPSSPGYKTCNFLMVRQAEQFQCAQSICNRCYQGNLVSIHNYNLDYRILASARGYSEDEVWIGGIYQGWVSGAPNSWGGG</sequence>
<evidence type="ECO:0000313" key="2">
    <source>
        <dbReference type="EMBL" id="KAF0871779.1"/>
    </source>
</evidence>
<dbReference type="InterPro" id="IPR002352">
    <property type="entry name" value="Eosinophil_major_basic"/>
</dbReference>